<gene>
    <name evidence="1" type="ORF">OG563_15440</name>
</gene>
<sequence>MSSTTDRFIDAVFDFESAVHAQDPQAQQQAHSELHRHYQSATPEELAQGGKRLAELLPDVPTGPRANIAVLIGACVEGGADPAACAPGVLANLAITLDGAKEFAEKWTAAADGVDVPDPEQFELDPDLFEIFGFDQTLAWWTLDLWSRAGLAMLQHKAVRQKFGQSGREIIRERHDALGEVSDRWDKCLGYALIVLDDEPVIVLHRETGTGYAVRMTGIGDNFQLHTLLADALIGGGHIPGEAPAAEAVAMCRDMPGMVHTTGSFNLVAPDGSWIWNEGTPSDIPVVDGTRLLVLDPPPYQRTWPAGRFFPHMVGDLTLDRVLTADETAAWFQHVSPAKDSNED</sequence>
<evidence type="ECO:0000313" key="1">
    <source>
        <dbReference type="EMBL" id="WUV49478.1"/>
    </source>
</evidence>
<accession>A0ABZ1Z1Y8</accession>
<reference evidence="1" key="1">
    <citation type="submission" date="2022-10" db="EMBL/GenBank/DDBJ databases">
        <title>The complete genomes of actinobacterial strains from the NBC collection.</title>
        <authorList>
            <person name="Joergensen T.S."/>
            <person name="Alvarez Arevalo M."/>
            <person name="Sterndorff E.B."/>
            <person name="Faurdal D."/>
            <person name="Vuksanovic O."/>
            <person name="Mourched A.-S."/>
            <person name="Charusanti P."/>
            <person name="Shaw S."/>
            <person name="Blin K."/>
            <person name="Weber T."/>
        </authorList>
    </citation>
    <scope>NUCLEOTIDE SEQUENCE</scope>
    <source>
        <strain evidence="1">NBC_01482</strain>
    </source>
</reference>
<evidence type="ECO:0000313" key="2">
    <source>
        <dbReference type="Proteomes" id="UP001432062"/>
    </source>
</evidence>
<keyword evidence="2" id="KW-1185">Reference proteome</keyword>
<proteinExistence type="predicted"/>
<organism evidence="1 2">
    <name type="scientific">Nocardia vinacea</name>
    <dbReference type="NCBI Taxonomy" id="96468"/>
    <lineage>
        <taxon>Bacteria</taxon>
        <taxon>Bacillati</taxon>
        <taxon>Actinomycetota</taxon>
        <taxon>Actinomycetes</taxon>
        <taxon>Mycobacteriales</taxon>
        <taxon>Nocardiaceae</taxon>
        <taxon>Nocardia</taxon>
    </lineage>
</organism>
<dbReference type="Proteomes" id="UP001432062">
    <property type="component" value="Chromosome"/>
</dbReference>
<name>A0ABZ1Z1Y8_9NOCA</name>
<dbReference type="RefSeq" id="WP_327094249.1">
    <property type="nucleotide sequence ID" value="NZ_CP109149.1"/>
</dbReference>
<protein>
    <submittedName>
        <fullName evidence="1">Uncharacterized protein</fullName>
    </submittedName>
</protein>
<dbReference type="EMBL" id="CP109441">
    <property type="protein sequence ID" value="WUV49478.1"/>
    <property type="molecule type" value="Genomic_DNA"/>
</dbReference>